<evidence type="ECO:0000259" key="2">
    <source>
        <dbReference type="Pfam" id="PF00534"/>
    </source>
</evidence>
<dbReference type="InterPro" id="IPR028098">
    <property type="entry name" value="Glyco_trans_4-like_N"/>
</dbReference>
<dbReference type="Gene3D" id="3.40.50.2000">
    <property type="entry name" value="Glycogen Phosphorylase B"/>
    <property type="match status" value="2"/>
</dbReference>
<dbReference type="Pfam" id="PF00534">
    <property type="entry name" value="Glycos_transf_1"/>
    <property type="match status" value="1"/>
</dbReference>
<dbReference type="InterPro" id="IPR001296">
    <property type="entry name" value="Glyco_trans_1"/>
</dbReference>
<reference evidence="4 5" key="1">
    <citation type="submission" date="2015-11" db="EMBL/GenBank/DDBJ databases">
        <title>Genomic analysis of 38 Legionella species identifies large and diverse effector repertoires.</title>
        <authorList>
            <person name="Burstein D."/>
            <person name="Amaro F."/>
            <person name="Zusman T."/>
            <person name="Lifshitz Z."/>
            <person name="Cohen O."/>
            <person name="Gilbert J.A."/>
            <person name="Pupko T."/>
            <person name="Shuman H.A."/>
            <person name="Segal G."/>
        </authorList>
    </citation>
    <scope>NUCLEOTIDE SEQUENCE [LARGE SCALE GENOMIC DNA]</scope>
    <source>
        <strain evidence="4 5">ATCC 700990</strain>
    </source>
</reference>
<evidence type="ECO:0000313" key="4">
    <source>
        <dbReference type="EMBL" id="KTC84253.1"/>
    </source>
</evidence>
<dbReference type="OrthoDB" id="9775208at2"/>
<protein>
    <submittedName>
        <fullName evidence="4">Putative Starch synthase</fullName>
    </submittedName>
</protein>
<dbReference type="PANTHER" id="PTHR46401">
    <property type="entry name" value="GLYCOSYLTRANSFERASE WBBK-RELATED"/>
    <property type="match status" value="1"/>
</dbReference>
<feature type="domain" description="Glycosyl transferase family 1" evidence="2">
    <location>
        <begin position="225"/>
        <end position="373"/>
    </location>
</feature>
<organism evidence="4 5">
    <name type="scientific">Legionella drozanskii LLAP-1</name>
    <dbReference type="NCBI Taxonomy" id="1212489"/>
    <lineage>
        <taxon>Bacteria</taxon>
        <taxon>Pseudomonadati</taxon>
        <taxon>Pseudomonadota</taxon>
        <taxon>Gammaproteobacteria</taxon>
        <taxon>Legionellales</taxon>
        <taxon>Legionellaceae</taxon>
        <taxon>Legionella</taxon>
    </lineage>
</organism>
<evidence type="ECO:0000313" key="5">
    <source>
        <dbReference type="Proteomes" id="UP000054736"/>
    </source>
</evidence>
<dbReference type="GO" id="GO:0009103">
    <property type="term" value="P:lipopolysaccharide biosynthetic process"/>
    <property type="evidence" value="ECO:0007669"/>
    <property type="project" value="TreeGrafter"/>
</dbReference>
<dbReference type="RefSeq" id="WP_058497325.1">
    <property type="nucleotide sequence ID" value="NZ_CAAAIU010000009.1"/>
</dbReference>
<proteinExistence type="predicted"/>
<dbReference type="Pfam" id="PF13439">
    <property type="entry name" value="Glyco_transf_4"/>
    <property type="match status" value="1"/>
</dbReference>
<dbReference type="SUPFAM" id="SSF53756">
    <property type="entry name" value="UDP-Glycosyltransferase/glycogen phosphorylase"/>
    <property type="match status" value="1"/>
</dbReference>
<comment type="caution">
    <text evidence="4">The sequence shown here is derived from an EMBL/GenBank/DDBJ whole genome shotgun (WGS) entry which is preliminary data.</text>
</comment>
<evidence type="ECO:0000259" key="3">
    <source>
        <dbReference type="Pfam" id="PF13439"/>
    </source>
</evidence>
<keyword evidence="1" id="KW-0808">Transferase</keyword>
<gene>
    <name evidence="4" type="ORF">Ldro_3059</name>
</gene>
<dbReference type="EMBL" id="LNXY01000033">
    <property type="protein sequence ID" value="KTC84253.1"/>
    <property type="molecule type" value="Genomic_DNA"/>
</dbReference>
<name>A0A0W0SM55_9GAMM</name>
<evidence type="ECO:0000256" key="1">
    <source>
        <dbReference type="ARBA" id="ARBA00022679"/>
    </source>
</evidence>
<feature type="domain" description="Glycosyltransferase subfamily 4-like N-terminal" evidence="3">
    <location>
        <begin position="14"/>
        <end position="205"/>
    </location>
</feature>
<dbReference type="PANTHER" id="PTHR46401:SF2">
    <property type="entry name" value="GLYCOSYLTRANSFERASE WBBK-RELATED"/>
    <property type="match status" value="1"/>
</dbReference>
<keyword evidence="5" id="KW-1185">Reference proteome</keyword>
<dbReference type="STRING" id="1212489.Ldro_3059"/>
<sequence length="405" mass="45849">MRILFINTGPWGTGSFTLVKCLAKELISLGHQVKVFFPDGNVESEDKKEYYQNSELYKIWHFPLQKGSISIQNFPLMIPDPHPRNPHAITFKDLSTEQQNLYENELKKELFTLTQEFKPDVIECHHIWYPAWILKELGLSSYLTAHQSDQMGFRFDEKVREKATAAGRDCKKIIAISEGVKKEVIELYNVDEAQIIVVPNGYDREVFKVNSRDKQQLTNELQSKFGINWERNAPVISFAGKLSLTKGIDILLQANYLLSSSDNIQFLVLGAGSIDSIIQNMPSSSYSLKNMHFVGQQTPEMVAKIHNISTLSLMPSRKEGFGISCLEAMACGLPVVATRCGGPEHFAVGKIIDPESPSQLAHGIQELLQLPKTDYLKLREQALMVANQFTMSEITQKHLKIYEQI</sequence>
<accession>A0A0W0SM55</accession>
<dbReference type="PATRIC" id="fig|1212489.4.peg.3238"/>
<dbReference type="Proteomes" id="UP000054736">
    <property type="component" value="Unassembled WGS sequence"/>
</dbReference>
<dbReference type="GO" id="GO:0016757">
    <property type="term" value="F:glycosyltransferase activity"/>
    <property type="evidence" value="ECO:0007669"/>
    <property type="project" value="InterPro"/>
</dbReference>
<dbReference type="CDD" id="cd03801">
    <property type="entry name" value="GT4_PimA-like"/>
    <property type="match status" value="1"/>
</dbReference>
<dbReference type="AlphaFoldDB" id="A0A0W0SM55"/>